<feature type="active site" evidence="6">
    <location>
        <position position="114"/>
    </location>
</feature>
<evidence type="ECO:0000313" key="11">
    <source>
        <dbReference type="EMBL" id="OXE47593.1"/>
    </source>
</evidence>
<dbReference type="InterPro" id="IPR027474">
    <property type="entry name" value="L-asparaginase_N"/>
</dbReference>
<feature type="active site" evidence="5">
    <location>
        <position position="34"/>
    </location>
</feature>
<dbReference type="InterPro" id="IPR004550">
    <property type="entry name" value="AsnASE_II"/>
</dbReference>
<evidence type="ECO:0000256" key="8">
    <source>
        <dbReference type="SAM" id="SignalP"/>
    </source>
</evidence>
<feature type="chain" id="PRO_5011294948" evidence="8">
    <location>
        <begin position="21"/>
        <end position="350"/>
    </location>
</feature>
<dbReference type="PANTHER" id="PTHR11707:SF28">
    <property type="entry name" value="60 KDA LYSOPHOSPHOLIPASE"/>
    <property type="match status" value="1"/>
</dbReference>
<feature type="binding site" evidence="4">
    <location>
        <position position="81"/>
    </location>
    <ligand>
        <name>substrate</name>
    </ligand>
</feature>
<dbReference type="InterPro" id="IPR006034">
    <property type="entry name" value="Asparaginase/glutaminase-like"/>
</dbReference>
<evidence type="ECO:0000256" key="2">
    <source>
        <dbReference type="ARBA" id="ARBA00022801"/>
    </source>
</evidence>
<keyword evidence="12" id="KW-1185">Reference proteome</keyword>
<gene>
    <name evidence="11" type="ORF">ADH67_07295</name>
</gene>
<dbReference type="InterPro" id="IPR027473">
    <property type="entry name" value="L-asparaginase_C"/>
</dbReference>
<feature type="signal peptide" evidence="8">
    <location>
        <begin position="1"/>
        <end position="20"/>
    </location>
</feature>
<evidence type="ECO:0000256" key="7">
    <source>
        <dbReference type="RuleBase" id="RU004456"/>
    </source>
</evidence>
<feature type="active site" description="O-isoaspartyl threonine intermediate" evidence="3">
    <location>
        <position position="34"/>
    </location>
</feature>
<evidence type="ECO:0000256" key="4">
    <source>
        <dbReference type="PIRSR" id="PIRSR001220-2"/>
    </source>
</evidence>
<evidence type="ECO:0000313" key="12">
    <source>
        <dbReference type="Proteomes" id="UP000214610"/>
    </source>
</evidence>
<dbReference type="InterPro" id="IPR036152">
    <property type="entry name" value="Asp/glu_Ase-like_sf"/>
</dbReference>
<dbReference type="PROSITE" id="PS00144">
    <property type="entry name" value="ASN_GLN_ASE_1"/>
    <property type="match status" value="1"/>
</dbReference>
<dbReference type="NCBIfam" id="TIGR00520">
    <property type="entry name" value="asnASE_II"/>
    <property type="match status" value="1"/>
</dbReference>
<feature type="domain" description="Asparaginase/glutaminase C-terminal" evidence="10">
    <location>
        <begin position="238"/>
        <end position="347"/>
    </location>
</feature>
<dbReference type="GO" id="GO:0006528">
    <property type="term" value="P:asparagine metabolic process"/>
    <property type="evidence" value="ECO:0007669"/>
    <property type="project" value="InterPro"/>
</dbReference>
<dbReference type="InterPro" id="IPR020827">
    <property type="entry name" value="Asparaginase/glutaminase_AS1"/>
</dbReference>
<dbReference type="SMART" id="SM00870">
    <property type="entry name" value="Asparaginase"/>
    <property type="match status" value="1"/>
</dbReference>
<name>A0A227KIJ3_9BURK</name>
<evidence type="ECO:0000256" key="3">
    <source>
        <dbReference type="PIRSR" id="PIRSR001220-1"/>
    </source>
</evidence>
<dbReference type="PIRSF" id="PIRSF500176">
    <property type="entry name" value="L_ASNase"/>
    <property type="match status" value="1"/>
</dbReference>
<dbReference type="PRINTS" id="PR00139">
    <property type="entry name" value="ASNGLNASE"/>
</dbReference>
<keyword evidence="8" id="KW-0732">Signal</keyword>
<comment type="similarity">
    <text evidence="1 7">Belongs to the asparaginase 1 family.</text>
</comment>
<proteinExistence type="inferred from homology"/>
<dbReference type="AlphaFoldDB" id="A0A227KIJ3"/>
<comment type="caution">
    <text evidence="11">The sequence shown here is derived from an EMBL/GenBank/DDBJ whole genome shotgun (WGS) entry which is preliminary data.</text>
</comment>
<dbReference type="Gene3D" id="3.40.50.1170">
    <property type="entry name" value="L-asparaginase, N-terminal domain"/>
    <property type="match status" value="1"/>
</dbReference>
<dbReference type="SUPFAM" id="SSF53774">
    <property type="entry name" value="Glutaminase/Asparaginase"/>
    <property type="match status" value="1"/>
</dbReference>
<dbReference type="InterPro" id="IPR040919">
    <property type="entry name" value="Asparaginase_C"/>
</dbReference>
<reference evidence="12" key="1">
    <citation type="submission" date="2017-05" db="EMBL/GenBank/DDBJ databases">
        <title>Improved OligoMM genomes.</title>
        <authorList>
            <person name="Garzetti D."/>
        </authorList>
    </citation>
    <scope>NUCLEOTIDE SEQUENCE [LARGE SCALE GENOMIC DNA]</scope>
    <source>
        <strain evidence="12">YL45</strain>
    </source>
</reference>
<dbReference type="GO" id="GO:0004067">
    <property type="term" value="F:asparaginase activity"/>
    <property type="evidence" value="ECO:0007669"/>
    <property type="project" value="UniProtKB-UniRule"/>
</dbReference>
<sequence>MKIKSIIAALAVCSASFAFAADLPNVKILATGGTIAGTAASATQVTGYKAGDLAIQTLIDAVPAVKDIANVTGEQIVKISSNNMNTPTLLKLAKRVNELLKDPSVSGIVITHGTDTLEETAYFLNLLTKSDKPVVLVGAMRPATAISADGPMNLLNAVKVATSPEAKGKGVMIVMNDVINSARDVTKTNTTNVATFKSPELGALGYIGAGKVRFYKQSTKRHTTNSEFDVSNLETLPRVDIIYSHVDADRVMADAAVKAGAKGIIHAGTGNGSIADPTEAGLKDAVKNGVIVVRSARVPNGPTTVSLAKWKDAGFLESDTLNPQKARLLLQLALTKTSDPKEIQRMFDEY</sequence>
<evidence type="ECO:0000256" key="6">
    <source>
        <dbReference type="PROSITE-ProRule" id="PRU10100"/>
    </source>
</evidence>
<evidence type="ECO:0000259" key="9">
    <source>
        <dbReference type="Pfam" id="PF00710"/>
    </source>
</evidence>
<evidence type="ECO:0000256" key="5">
    <source>
        <dbReference type="PROSITE-ProRule" id="PRU10099"/>
    </source>
</evidence>
<feature type="domain" description="L-asparaginase N-terminal" evidence="9">
    <location>
        <begin position="25"/>
        <end position="218"/>
    </location>
</feature>
<keyword evidence="2" id="KW-0378">Hydrolase</keyword>
<dbReference type="CDD" id="cd08964">
    <property type="entry name" value="L-asparaginase_II"/>
    <property type="match status" value="1"/>
</dbReference>
<dbReference type="Gene3D" id="3.40.50.40">
    <property type="match status" value="1"/>
</dbReference>
<evidence type="ECO:0000256" key="1">
    <source>
        <dbReference type="ARBA" id="ARBA00010518"/>
    </source>
</evidence>
<dbReference type="FunFam" id="3.40.50.1170:FF:000001">
    <property type="entry name" value="L-asparaginase 2"/>
    <property type="match status" value="1"/>
</dbReference>
<protein>
    <submittedName>
        <fullName evidence="11">L-asparaginase</fullName>
    </submittedName>
</protein>
<dbReference type="EMBL" id="NHMP01000004">
    <property type="protein sequence ID" value="OXE47593.1"/>
    <property type="molecule type" value="Genomic_DNA"/>
</dbReference>
<organism evidence="11 12">
    <name type="scientific">Turicimonas muris</name>
    <dbReference type="NCBI Taxonomy" id="1796652"/>
    <lineage>
        <taxon>Bacteria</taxon>
        <taxon>Pseudomonadati</taxon>
        <taxon>Pseudomonadota</taxon>
        <taxon>Betaproteobacteria</taxon>
        <taxon>Burkholderiales</taxon>
        <taxon>Sutterellaceae</taxon>
        <taxon>Turicimonas</taxon>
    </lineage>
</organism>
<dbReference type="PIRSF" id="PIRSF001220">
    <property type="entry name" value="L-ASNase_gatD"/>
    <property type="match status" value="1"/>
</dbReference>
<dbReference type="GeneID" id="78362609"/>
<dbReference type="Pfam" id="PF00710">
    <property type="entry name" value="Asparaginase"/>
    <property type="match status" value="1"/>
</dbReference>
<feature type="binding site" evidence="4">
    <location>
        <begin position="114"/>
        <end position="115"/>
    </location>
    <ligand>
        <name>substrate</name>
    </ligand>
</feature>
<dbReference type="Pfam" id="PF17763">
    <property type="entry name" value="Asparaginase_C"/>
    <property type="match status" value="1"/>
</dbReference>
<dbReference type="PROSITE" id="PS51732">
    <property type="entry name" value="ASN_GLN_ASE_3"/>
    <property type="match status" value="1"/>
</dbReference>
<dbReference type="RefSeq" id="WP_066594969.1">
    <property type="nucleotide sequence ID" value="NZ_CAJTBZ010000012.1"/>
</dbReference>
<dbReference type="PANTHER" id="PTHR11707">
    <property type="entry name" value="L-ASPARAGINASE"/>
    <property type="match status" value="1"/>
</dbReference>
<dbReference type="InterPro" id="IPR027475">
    <property type="entry name" value="Asparaginase/glutaminase_AS2"/>
</dbReference>
<accession>A0A227KIJ3</accession>
<dbReference type="InterPro" id="IPR037152">
    <property type="entry name" value="L-asparaginase_N_sf"/>
</dbReference>
<dbReference type="PROSITE" id="PS00917">
    <property type="entry name" value="ASN_GLN_ASE_2"/>
    <property type="match status" value="1"/>
</dbReference>
<evidence type="ECO:0000259" key="10">
    <source>
        <dbReference type="Pfam" id="PF17763"/>
    </source>
</evidence>
<dbReference type="Proteomes" id="UP000214610">
    <property type="component" value="Unassembled WGS sequence"/>
</dbReference>